<dbReference type="GO" id="GO:0005886">
    <property type="term" value="C:plasma membrane"/>
    <property type="evidence" value="ECO:0007669"/>
    <property type="project" value="TreeGrafter"/>
</dbReference>
<dbReference type="AlphaFoldDB" id="A0A401H7N7"/>
<evidence type="ECO:0000313" key="2">
    <source>
        <dbReference type="EMBL" id="GBF08388.1"/>
    </source>
</evidence>
<gene>
    <name evidence="2" type="ORF">apy_01130</name>
</gene>
<dbReference type="Gene3D" id="1.20.120.520">
    <property type="entry name" value="nmb1532 protein domain like"/>
    <property type="match status" value="1"/>
</dbReference>
<dbReference type="PANTHER" id="PTHR39966">
    <property type="entry name" value="BLL2471 PROTEIN-RELATED"/>
    <property type="match status" value="1"/>
</dbReference>
<sequence length="190" mass="22062">MRLWGFVLEGFEAHIVDSLVDDHRYILQALDLLEEAVDLMARGRLSPSTVGRLARFLEEFADGCHHAKEEAALFPCMEARGHPFREGGIERLTCEHGVARYLLRGLQRELEKLERGEGSVEKAREYAAKYVELIRKHIDVEDLELFERARRVIGHGEMLEEARRIDVETGRERLIEEFYRIKEEVWEASG</sequence>
<evidence type="ECO:0000259" key="1">
    <source>
        <dbReference type="Pfam" id="PF01814"/>
    </source>
</evidence>
<dbReference type="Proteomes" id="UP000291213">
    <property type="component" value="Unassembled WGS sequence"/>
</dbReference>
<evidence type="ECO:0000313" key="3">
    <source>
        <dbReference type="Proteomes" id="UP000291213"/>
    </source>
</evidence>
<dbReference type="InterPro" id="IPR012312">
    <property type="entry name" value="Hemerythrin-like"/>
</dbReference>
<proteinExistence type="predicted"/>
<reference evidence="2 3" key="1">
    <citation type="submission" date="2017-02" db="EMBL/GenBank/DDBJ databases">
        <title>isolation and characterization of a novel temperate virus Aeropyrum globular virus 1 infecting hyperthermophilic archaeon Aeropyrum.</title>
        <authorList>
            <person name="Yumiya M."/>
            <person name="Yoshida T."/>
            <person name="Sako Y."/>
        </authorList>
    </citation>
    <scope>NUCLEOTIDE SEQUENCE [LARGE SCALE GENOMIC DNA]</scope>
    <source>
        <strain evidence="2 3">YK1-12-2013</strain>
    </source>
</reference>
<dbReference type="Pfam" id="PF01814">
    <property type="entry name" value="Hemerythrin"/>
    <property type="match status" value="1"/>
</dbReference>
<name>A0A401H7N7_AERPX</name>
<comment type="caution">
    <text evidence="2">The sequence shown here is derived from an EMBL/GenBank/DDBJ whole genome shotgun (WGS) entry which is preliminary data.</text>
</comment>
<accession>A0A401H7N7</accession>
<protein>
    <recommendedName>
        <fullName evidence="1">Hemerythrin-like domain-containing protein</fullName>
    </recommendedName>
</protein>
<organism evidence="2 3">
    <name type="scientific">Aeropyrum pernix</name>
    <dbReference type="NCBI Taxonomy" id="56636"/>
    <lineage>
        <taxon>Archaea</taxon>
        <taxon>Thermoproteota</taxon>
        <taxon>Thermoprotei</taxon>
        <taxon>Desulfurococcales</taxon>
        <taxon>Desulfurococcaceae</taxon>
        <taxon>Aeropyrum</taxon>
    </lineage>
</organism>
<dbReference type="EMBL" id="BDMD01000003">
    <property type="protein sequence ID" value="GBF08388.1"/>
    <property type="molecule type" value="Genomic_DNA"/>
</dbReference>
<dbReference type="PANTHER" id="PTHR39966:SF1">
    <property type="entry name" value="HEMERYTHRIN-LIKE DOMAIN-CONTAINING PROTEIN"/>
    <property type="match status" value="1"/>
</dbReference>
<feature type="domain" description="Hemerythrin-like" evidence="1">
    <location>
        <begin position="14"/>
        <end position="148"/>
    </location>
</feature>